<evidence type="ECO:0000313" key="3">
    <source>
        <dbReference type="EMBL" id="KAF7842393.1"/>
    </source>
</evidence>
<proteinExistence type="predicted"/>
<feature type="domain" description="Transposase MuDR plant" evidence="2">
    <location>
        <begin position="171"/>
        <end position="236"/>
    </location>
</feature>
<dbReference type="InterPro" id="IPR004332">
    <property type="entry name" value="Transposase_MuDR"/>
</dbReference>
<organism evidence="3 4">
    <name type="scientific">Senna tora</name>
    <dbReference type="NCBI Taxonomy" id="362788"/>
    <lineage>
        <taxon>Eukaryota</taxon>
        <taxon>Viridiplantae</taxon>
        <taxon>Streptophyta</taxon>
        <taxon>Embryophyta</taxon>
        <taxon>Tracheophyta</taxon>
        <taxon>Spermatophyta</taxon>
        <taxon>Magnoliopsida</taxon>
        <taxon>eudicotyledons</taxon>
        <taxon>Gunneridae</taxon>
        <taxon>Pentapetalae</taxon>
        <taxon>rosids</taxon>
        <taxon>fabids</taxon>
        <taxon>Fabales</taxon>
        <taxon>Fabaceae</taxon>
        <taxon>Caesalpinioideae</taxon>
        <taxon>Cassia clade</taxon>
        <taxon>Senna</taxon>
    </lineage>
</organism>
<dbReference type="OrthoDB" id="1303447at2759"/>
<gene>
    <name evidence="3" type="ORF">G2W53_004691</name>
</gene>
<accession>A0A834XBM0</accession>
<sequence length="548" mass="62401">MTDGFTVCIYQNAEVCKESNGVAFPSNNFPIMTSLSRAIDFKGLMQVVHQTLRLQPYQQVSHLIYRMPYVSDDEFLGTQPAASDEEYGAYEDHLMGNNIEDEDYEEEDPNDYEREDPYQYEEVDMGHVGSSSGTEFRPTPHQSQINLSGLRGLPYDGDITGIGTWTEYEDLRSGLVFADKDGVQDALKLFSLKRHVDYRVTRSAEKFIECKCVHHAKGCKWRVRASYRVDLQLWMISRYDGPHSCASTVIAKDHPKLHSDMIAGVIAGLVIEKEDIPISLVVETVKKARGFTISYKKAWRGKQNAIARVYGSWVASYIKLPAYATSGRDVPVRQVQALAADRDGAGHKQEYCPRRVCTCRGGDRICVDVVFVEAPRARREGSRDNPGTGWQPPLGHNVFCIRHVASNLNSKFRNRVIRALLMKACHEYTEREFFNNRRQQVQAQINVGHVLCEELRDTIFTNLEIVRICKVSLRNQDLACANVTHEFGLYVDPVYKLETMLVAYSQPFHPVEGEEYWPHVSGRPVMPNPQVLRPPGRPRSTRIRNEMD</sequence>
<protein>
    <submittedName>
        <fullName evidence="3">Serine/threonine-protein phosphatase 7 long form-like</fullName>
    </submittedName>
</protein>
<dbReference type="PANTHER" id="PTHR31973">
    <property type="entry name" value="POLYPROTEIN, PUTATIVE-RELATED"/>
    <property type="match status" value="1"/>
</dbReference>
<name>A0A834XBM0_9FABA</name>
<dbReference type="Pfam" id="PF03108">
    <property type="entry name" value="DBD_Tnp_Mut"/>
    <property type="match status" value="1"/>
</dbReference>
<dbReference type="PANTHER" id="PTHR31973:SF195">
    <property type="entry name" value="MUDR FAMILY TRANSPOSASE"/>
    <property type="match status" value="1"/>
</dbReference>
<evidence type="ECO:0000259" key="2">
    <source>
        <dbReference type="Pfam" id="PF03108"/>
    </source>
</evidence>
<dbReference type="AlphaFoldDB" id="A0A834XBM0"/>
<dbReference type="Proteomes" id="UP000634136">
    <property type="component" value="Unassembled WGS sequence"/>
</dbReference>
<evidence type="ECO:0000313" key="4">
    <source>
        <dbReference type="Proteomes" id="UP000634136"/>
    </source>
</evidence>
<keyword evidence="4" id="KW-1185">Reference proteome</keyword>
<feature type="region of interest" description="Disordered" evidence="1">
    <location>
        <begin position="527"/>
        <end position="548"/>
    </location>
</feature>
<comment type="caution">
    <text evidence="3">The sequence shown here is derived from an EMBL/GenBank/DDBJ whole genome shotgun (WGS) entry which is preliminary data.</text>
</comment>
<reference evidence="3" key="1">
    <citation type="submission" date="2020-09" db="EMBL/GenBank/DDBJ databases">
        <title>Genome-Enabled Discovery of Anthraquinone Biosynthesis in Senna tora.</title>
        <authorList>
            <person name="Kang S.-H."/>
            <person name="Pandey R.P."/>
            <person name="Lee C.-M."/>
            <person name="Sim J.-S."/>
            <person name="Jeong J.-T."/>
            <person name="Choi B.-S."/>
            <person name="Jung M."/>
            <person name="Ginzburg D."/>
            <person name="Zhao K."/>
            <person name="Won S.Y."/>
            <person name="Oh T.-J."/>
            <person name="Yu Y."/>
            <person name="Kim N.-H."/>
            <person name="Lee O.R."/>
            <person name="Lee T.-H."/>
            <person name="Bashyal P."/>
            <person name="Kim T.-S."/>
            <person name="Lee W.-H."/>
            <person name="Kawkins C."/>
            <person name="Kim C.-K."/>
            <person name="Kim J.S."/>
            <person name="Ahn B.O."/>
            <person name="Rhee S.Y."/>
            <person name="Sohng J.K."/>
        </authorList>
    </citation>
    <scope>NUCLEOTIDE SEQUENCE</scope>
    <source>
        <tissue evidence="3">Leaf</tissue>
    </source>
</reference>
<evidence type="ECO:0000256" key="1">
    <source>
        <dbReference type="SAM" id="MobiDB-lite"/>
    </source>
</evidence>
<dbReference type="EMBL" id="JAAIUW010000002">
    <property type="protein sequence ID" value="KAF7842393.1"/>
    <property type="molecule type" value="Genomic_DNA"/>
</dbReference>